<dbReference type="GO" id="GO:0022857">
    <property type="term" value="F:transmembrane transporter activity"/>
    <property type="evidence" value="ECO:0007669"/>
    <property type="project" value="TreeGrafter"/>
</dbReference>
<keyword evidence="2" id="KW-1003">Cell membrane</keyword>
<name>A0A2S4A025_ARTGL</name>
<evidence type="ECO:0000313" key="11">
    <source>
        <dbReference type="Proteomes" id="UP000237061"/>
    </source>
</evidence>
<evidence type="ECO:0000256" key="4">
    <source>
        <dbReference type="ARBA" id="ARBA00022989"/>
    </source>
</evidence>
<dbReference type="Proteomes" id="UP000237061">
    <property type="component" value="Unassembled WGS sequence"/>
</dbReference>
<evidence type="ECO:0000259" key="9">
    <source>
        <dbReference type="Pfam" id="PF12704"/>
    </source>
</evidence>
<dbReference type="EMBL" id="PPXC01000002">
    <property type="protein sequence ID" value="POH74813.1"/>
    <property type="molecule type" value="Genomic_DNA"/>
</dbReference>
<dbReference type="InterPro" id="IPR050250">
    <property type="entry name" value="Macrolide_Exporter_MacB"/>
</dbReference>
<dbReference type="Pfam" id="PF12704">
    <property type="entry name" value="MacB_PCD"/>
    <property type="match status" value="1"/>
</dbReference>
<comment type="subcellular location">
    <subcellularLocation>
        <location evidence="1">Cell membrane</location>
        <topology evidence="1">Multi-pass membrane protein</topology>
    </subcellularLocation>
</comment>
<keyword evidence="4 7" id="KW-1133">Transmembrane helix</keyword>
<feature type="transmembrane region" description="Helical" evidence="7">
    <location>
        <begin position="22"/>
        <end position="43"/>
    </location>
</feature>
<evidence type="ECO:0000256" key="3">
    <source>
        <dbReference type="ARBA" id="ARBA00022692"/>
    </source>
</evidence>
<feature type="transmembrane region" description="Helical" evidence="7">
    <location>
        <begin position="367"/>
        <end position="391"/>
    </location>
</feature>
<protein>
    <submittedName>
        <fullName evidence="10">ABC transporter permease</fullName>
    </submittedName>
</protein>
<reference evidence="10 11" key="1">
    <citation type="submission" date="2018-01" db="EMBL/GenBank/DDBJ databases">
        <title>Arthrobacter sp. nov., from glaciers in China.</title>
        <authorList>
            <person name="Liu Q."/>
            <person name="Xin Y.-H."/>
        </authorList>
    </citation>
    <scope>NUCLEOTIDE SEQUENCE [LARGE SCALE GENOMIC DNA]</scope>
    <source>
        <strain evidence="10 11">HLT2-12-2</strain>
    </source>
</reference>
<evidence type="ECO:0000313" key="10">
    <source>
        <dbReference type="EMBL" id="POH74813.1"/>
    </source>
</evidence>
<evidence type="ECO:0000256" key="1">
    <source>
        <dbReference type="ARBA" id="ARBA00004651"/>
    </source>
</evidence>
<keyword evidence="5 7" id="KW-0472">Membrane</keyword>
<feature type="transmembrane region" description="Helical" evidence="7">
    <location>
        <begin position="272"/>
        <end position="297"/>
    </location>
</feature>
<keyword evidence="11" id="KW-1185">Reference proteome</keyword>
<evidence type="ECO:0000256" key="5">
    <source>
        <dbReference type="ARBA" id="ARBA00023136"/>
    </source>
</evidence>
<comment type="similarity">
    <text evidence="6">Belongs to the ABC-4 integral membrane protein family.</text>
</comment>
<evidence type="ECO:0000256" key="6">
    <source>
        <dbReference type="ARBA" id="ARBA00038076"/>
    </source>
</evidence>
<dbReference type="GO" id="GO:0005886">
    <property type="term" value="C:plasma membrane"/>
    <property type="evidence" value="ECO:0007669"/>
    <property type="project" value="UniProtKB-SubCell"/>
</dbReference>
<comment type="caution">
    <text evidence="10">The sequence shown here is derived from an EMBL/GenBank/DDBJ whole genome shotgun (WGS) entry which is preliminary data.</text>
</comment>
<feature type="domain" description="ABC3 transporter permease C-terminal" evidence="8">
    <location>
        <begin position="277"/>
        <end position="392"/>
    </location>
</feature>
<evidence type="ECO:0000256" key="7">
    <source>
        <dbReference type="SAM" id="Phobius"/>
    </source>
</evidence>
<accession>A0A2S4A025</accession>
<dbReference type="InterPro" id="IPR003838">
    <property type="entry name" value="ABC3_permease_C"/>
</dbReference>
<evidence type="ECO:0000256" key="2">
    <source>
        <dbReference type="ARBA" id="ARBA00022475"/>
    </source>
</evidence>
<proteinExistence type="inferred from homology"/>
<evidence type="ECO:0000259" key="8">
    <source>
        <dbReference type="Pfam" id="PF02687"/>
    </source>
</evidence>
<dbReference type="Pfam" id="PF02687">
    <property type="entry name" value="FtsX"/>
    <property type="match status" value="1"/>
</dbReference>
<dbReference type="PANTHER" id="PTHR30572:SF4">
    <property type="entry name" value="ABC TRANSPORTER PERMEASE YTRF"/>
    <property type="match status" value="1"/>
</dbReference>
<feature type="transmembrane region" description="Helical" evidence="7">
    <location>
        <begin position="317"/>
        <end position="344"/>
    </location>
</feature>
<feature type="domain" description="MacB-like periplasmic core" evidence="9">
    <location>
        <begin position="23"/>
        <end position="205"/>
    </location>
</feature>
<keyword evidence="3 7" id="KW-0812">Transmembrane</keyword>
<dbReference type="AlphaFoldDB" id="A0A2S4A025"/>
<dbReference type="RefSeq" id="WP_103464220.1">
    <property type="nucleotide sequence ID" value="NZ_PPXC01000002.1"/>
</dbReference>
<organism evidence="10 11">
    <name type="scientific">Arthrobacter glacialis</name>
    <dbReference type="NCBI Taxonomy" id="1664"/>
    <lineage>
        <taxon>Bacteria</taxon>
        <taxon>Bacillati</taxon>
        <taxon>Actinomycetota</taxon>
        <taxon>Actinomycetes</taxon>
        <taxon>Micrococcales</taxon>
        <taxon>Micrococcaceae</taxon>
        <taxon>Arthrobacter</taxon>
    </lineage>
</organism>
<dbReference type="PANTHER" id="PTHR30572">
    <property type="entry name" value="MEMBRANE COMPONENT OF TRANSPORTER-RELATED"/>
    <property type="match status" value="1"/>
</dbReference>
<dbReference type="InterPro" id="IPR025857">
    <property type="entry name" value="MacB_PCD"/>
</dbReference>
<sequence>MTALISTMVEAWSELRIHKTRVLLALIGVALSVAVLTTVVGVGNLTREGMRVDSERNGGREATLGVSVYADPSAAQAPDADRTASVLEATVKRYGFTHASRVTQAQGRFQFPSGVQSVQLTVVDPAYGAIHRVDIAQGGWFAEDDADRLAPAVVVNDAFYAAAGRPNLATAPQVTVLGSNKATAVIIGVMPNRYPEEMPQAFMLTAAAQAVGAAEQMPGMGPELRIWVPAGMAEQLVSVLNADLAQQLPGAQVSVHRSDYAAYGDPFAMVQLMVSGVAALILLLGAVGLLNISMVTVRYRVREIGIRRSFGATSGRIFTGVMMESVVGTTVAGAVGVMIAVAVVKNPWVESKVAPGLEDYPAFPVEAALLGLGAAVLVGALAGAIPALVAIRVKVIDAIRF</sequence>
<gene>
    <name evidence="10" type="ORF">CVS27_02805</name>
</gene>